<feature type="signal peptide" evidence="1">
    <location>
        <begin position="1"/>
        <end position="23"/>
    </location>
</feature>
<evidence type="ECO:0000256" key="1">
    <source>
        <dbReference type="SAM" id="SignalP"/>
    </source>
</evidence>
<organism evidence="2 3">
    <name type="scientific">Ensete ventricosum</name>
    <name type="common">Abyssinian banana</name>
    <name type="synonym">Musa ensete</name>
    <dbReference type="NCBI Taxonomy" id="4639"/>
    <lineage>
        <taxon>Eukaryota</taxon>
        <taxon>Viridiplantae</taxon>
        <taxon>Streptophyta</taxon>
        <taxon>Embryophyta</taxon>
        <taxon>Tracheophyta</taxon>
        <taxon>Spermatophyta</taxon>
        <taxon>Magnoliopsida</taxon>
        <taxon>Liliopsida</taxon>
        <taxon>Zingiberales</taxon>
        <taxon>Musaceae</taxon>
        <taxon>Ensete</taxon>
    </lineage>
</organism>
<evidence type="ECO:0008006" key="4">
    <source>
        <dbReference type="Google" id="ProtNLM"/>
    </source>
</evidence>
<gene>
    <name evidence="2" type="ORF">OPV22_033124</name>
</gene>
<evidence type="ECO:0000313" key="2">
    <source>
        <dbReference type="EMBL" id="KAJ8460198.1"/>
    </source>
</evidence>
<feature type="chain" id="PRO_5043417742" description="Secreted protein" evidence="1">
    <location>
        <begin position="24"/>
        <end position="89"/>
    </location>
</feature>
<protein>
    <recommendedName>
        <fullName evidence="4">Secreted protein</fullName>
    </recommendedName>
</protein>
<name>A0AAV8PTH5_ENSVE</name>
<keyword evidence="1" id="KW-0732">Signal</keyword>
<dbReference type="Proteomes" id="UP001222027">
    <property type="component" value="Unassembled WGS sequence"/>
</dbReference>
<dbReference type="EMBL" id="JAQQAF010000009">
    <property type="protein sequence ID" value="KAJ8460198.1"/>
    <property type="molecule type" value="Genomic_DNA"/>
</dbReference>
<dbReference type="AlphaFoldDB" id="A0AAV8PTH5"/>
<proteinExistence type="predicted"/>
<reference evidence="2 3" key="1">
    <citation type="submission" date="2022-12" db="EMBL/GenBank/DDBJ databases">
        <title>Chromosome-scale assembly of the Ensete ventricosum genome.</title>
        <authorList>
            <person name="Dussert Y."/>
            <person name="Stocks J."/>
            <person name="Wendawek A."/>
            <person name="Woldeyes F."/>
            <person name="Nichols R.A."/>
            <person name="Borrell J.S."/>
        </authorList>
    </citation>
    <scope>NUCLEOTIDE SEQUENCE [LARGE SCALE GENOMIC DNA]</scope>
    <source>
        <strain evidence="3">cv. Maze</strain>
        <tissue evidence="2">Seeds</tissue>
    </source>
</reference>
<keyword evidence="3" id="KW-1185">Reference proteome</keyword>
<accession>A0AAV8PTH5</accession>
<comment type="caution">
    <text evidence="2">The sequence shown here is derived from an EMBL/GenBank/DDBJ whole genome shotgun (WGS) entry which is preliminary data.</text>
</comment>
<sequence>MNTLSFLCVALTSLVATVRDSDGMPSERAEVGSSGYHERLLPSCLLDSPKLCQRTNPFDATKLKISSMVLRVTGEFISREAAATHPKLR</sequence>
<evidence type="ECO:0000313" key="3">
    <source>
        <dbReference type="Proteomes" id="UP001222027"/>
    </source>
</evidence>